<gene>
    <name evidence="3" type="ORF">ENL43_04010</name>
</gene>
<accession>A0A7V5HNG1</accession>
<dbReference type="EMBL" id="DRTX01000210">
    <property type="protein sequence ID" value="HHF53509.1"/>
    <property type="molecule type" value="Genomic_DNA"/>
</dbReference>
<dbReference type="InterPro" id="IPR007863">
    <property type="entry name" value="Peptidase_M16_C"/>
</dbReference>
<protein>
    <submittedName>
        <fullName evidence="3">Insulinase family protein</fullName>
    </submittedName>
</protein>
<dbReference type="Pfam" id="PF05193">
    <property type="entry name" value="Peptidase_M16_C"/>
    <property type="match status" value="1"/>
</dbReference>
<dbReference type="InterPro" id="IPR011249">
    <property type="entry name" value="Metalloenz_LuxS/M16"/>
</dbReference>
<dbReference type="InterPro" id="IPR050361">
    <property type="entry name" value="MPP/UQCRC_Complex"/>
</dbReference>
<evidence type="ECO:0000259" key="1">
    <source>
        <dbReference type="Pfam" id="PF00675"/>
    </source>
</evidence>
<comment type="caution">
    <text evidence="3">The sequence shown here is derived from an EMBL/GenBank/DDBJ whole genome shotgun (WGS) entry which is preliminary data.</text>
</comment>
<dbReference type="PANTHER" id="PTHR11851">
    <property type="entry name" value="METALLOPROTEASE"/>
    <property type="match status" value="1"/>
</dbReference>
<dbReference type="InterPro" id="IPR011765">
    <property type="entry name" value="Pept_M16_N"/>
</dbReference>
<evidence type="ECO:0000259" key="2">
    <source>
        <dbReference type="Pfam" id="PF05193"/>
    </source>
</evidence>
<proteinExistence type="predicted"/>
<dbReference type="PANTHER" id="PTHR11851:SF224">
    <property type="entry name" value="PROCESSING PROTEASE"/>
    <property type="match status" value="1"/>
</dbReference>
<dbReference type="AlphaFoldDB" id="A0A7V5HNG1"/>
<dbReference type="Pfam" id="PF00675">
    <property type="entry name" value="Peptidase_M16"/>
    <property type="match status" value="1"/>
</dbReference>
<dbReference type="Gene3D" id="3.30.830.10">
    <property type="entry name" value="Metalloenzyme, LuxS/M16 peptidase-like"/>
    <property type="match status" value="2"/>
</dbReference>
<reference evidence="3" key="1">
    <citation type="journal article" date="2020" name="mSystems">
        <title>Genome- and Community-Level Interaction Insights into Carbon Utilization and Element Cycling Functions of Hydrothermarchaeota in Hydrothermal Sediment.</title>
        <authorList>
            <person name="Zhou Z."/>
            <person name="Liu Y."/>
            <person name="Xu W."/>
            <person name="Pan J."/>
            <person name="Luo Z.H."/>
            <person name="Li M."/>
        </authorList>
    </citation>
    <scope>NUCLEOTIDE SEQUENCE [LARGE SCALE GENOMIC DNA]</scope>
    <source>
        <strain evidence="3">HyVt-96</strain>
    </source>
</reference>
<feature type="domain" description="Peptidase M16 N-terminal" evidence="1">
    <location>
        <begin position="45"/>
        <end position="174"/>
    </location>
</feature>
<name>A0A7V5HNG1_UNCW3</name>
<organism evidence="3">
    <name type="scientific">candidate division WOR-3 bacterium</name>
    <dbReference type="NCBI Taxonomy" id="2052148"/>
    <lineage>
        <taxon>Bacteria</taxon>
        <taxon>Bacteria division WOR-3</taxon>
    </lineage>
</organism>
<dbReference type="Proteomes" id="UP000886050">
    <property type="component" value="Unassembled WGS sequence"/>
</dbReference>
<evidence type="ECO:0000313" key="3">
    <source>
        <dbReference type="EMBL" id="HHF53509.1"/>
    </source>
</evidence>
<dbReference type="SUPFAM" id="SSF63411">
    <property type="entry name" value="LuxS/MPP-like metallohydrolase"/>
    <property type="match status" value="2"/>
</dbReference>
<sequence length="434" mass="49601">MNILLALFLTLISFKNYVVEKDTLANGMVIVACKKSGMPIFHVEVGLFAGSIFDEVGGEALLTAQMLTTGIKDMDKKQINIIIDELGGNYSVNTYKLYTDISLTVTTDSKEKALKLLSGLLTNPTFPEEEFNKEKIRLIQNIKRNRSEPRRYIRTLFFREFYGDSPLGRPSTGTEETVSKLTVEDIRKFYKKYYNPQNTYLVVVSNGDPVETINLVKKYFSGWEKGEPASFPIIELDIPDSSYIKTFHMETNQSYIMLGHVGTVRDNPDWPVIQLFNYALGGGGFSSRLLKEIRDKKGYTYSAYSYFTWQKKYPGVFVVSTFTKLDNTQAVVKEIRVILENFKTGGISKEELEEAKKYFEGALPRRVETYSGLAGRILEGMIYGLPDFYWEKEAEVMQKITQEEVNRIIPEYLYPEKLMGVVITDTTKVKLQLD</sequence>
<feature type="domain" description="Peptidase M16 C-terminal" evidence="2">
    <location>
        <begin position="180"/>
        <end position="357"/>
    </location>
</feature>
<dbReference type="GO" id="GO:0046872">
    <property type="term" value="F:metal ion binding"/>
    <property type="evidence" value="ECO:0007669"/>
    <property type="project" value="InterPro"/>
</dbReference>